<feature type="compositionally biased region" description="Low complexity" evidence="1">
    <location>
        <begin position="205"/>
        <end position="236"/>
    </location>
</feature>
<reference evidence="3" key="1">
    <citation type="submission" date="2021-01" db="EMBL/GenBank/DDBJ databases">
        <authorList>
            <person name="Corre E."/>
            <person name="Pelletier E."/>
            <person name="Niang G."/>
            <person name="Scheremetjew M."/>
            <person name="Finn R."/>
            <person name="Kale V."/>
            <person name="Holt S."/>
            <person name="Cochrane G."/>
            <person name="Meng A."/>
            <person name="Brown T."/>
            <person name="Cohen L."/>
        </authorList>
    </citation>
    <scope>NUCLEOTIDE SEQUENCE</scope>
    <source>
        <strain evidence="3">SM1012Den-03</strain>
    </source>
</reference>
<feature type="region of interest" description="Disordered" evidence="1">
    <location>
        <begin position="182"/>
        <end position="242"/>
    </location>
</feature>
<feature type="signal peptide" evidence="2">
    <location>
        <begin position="1"/>
        <end position="17"/>
    </location>
</feature>
<organism evidence="3">
    <name type="scientific">Skeletonema marinoi</name>
    <dbReference type="NCBI Taxonomy" id="267567"/>
    <lineage>
        <taxon>Eukaryota</taxon>
        <taxon>Sar</taxon>
        <taxon>Stramenopiles</taxon>
        <taxon>Ochrophyta</taxon>
        <taxon>Bacillariophyta</taxon>
        <taxon>Coscinodiscophyceae</taxon>
        <taxon>Thalassiosirophycidae</taxon>
        <taxon>Thalassiosirales</taxon>
        <taxon>Skeletonemataceae</taxon>
        <taxon>Skeletonema</taxon>
        <taxon>Skeletonema marinoi-dohrnii complex</taxon>
    </lineage>
</organism>
<evidence type="ECO:0000256" key="2">
    <source>
        <dbReference type="SAM" id="SignalP"/>
    </source>
</evidence>
<feature type="chain" id="PRO_5031343631" evidence="2">
    <location>
        <begin position="18"/>
        <end position="242"/>
    </location>
</feature>
<protein>
    <submittedName>
        <fullName evidence="3">Uncharacterized protein</fullName>
    </submittedName>
</protein>
<accession>A0A7S2M4T3</accession>
<gene>
    <name evidence="3" type="ORF">SMAR0320_LOCUS20089</name>
</gene>
<evidence type="ECO:0000313" key="3">
    <source>
        <dbReference type="EMBL" id="CAD9625074.1"/>
    </source>
</evidence>
<dbReference type="EMBL" id="HBGZ01028221">
    <property type="protein sequence ID" value="CAD9625074.1"/>
    <property type="molecule type" value="Transcribed_RNA"/>
</dbReference>
<dbReference type="AlphaFoldDB" id="A0A7S2M4T3"/>
<keyword evidence="2" id="KW-0732">Signal</keyword>
<evidence type="ECO:0000256" key="1">
    <source>
        <dbReference type="SAM" id="MobiDB-lite"/>
    </source>
</evidence>
<proteinExistence type="predicted"/>
<sequence>MKLSCVAPILLAGCVTAFAPSASRSTSTSLNGVAGDEIRDARSSYAKPINYQRAGGVVGNDGSAVLPEAVVVAPYGEVVETVNGHDVRGARSSYAKPTNFHFTTSQIPATEGFTQSLNSVRGNSIRDTVNGHDVRGARSSYASGANYHFETREIGYDGNPRRQVNAASGPYVQQRVAPEFVPHSSTGAGYASPPHPAANAHEEAAAPGAATASEVAQALSSTPAPSSGGAPKSSYGIGSWKK</sequence>
<name>A0A7S2M4T3_9STRA</name>